<dbReference type="InterPro" id="IPR000182">
    <property type="entry name" value="GNAT_dom"/>
</dbReference>
<evidence type="ECO:0000259" key="3">
    <source>
        <dbReference type="PROSITE" id="PS51186"/>
    </source>
</evidence>
<protein>
    <recommendedName>
        <fullName evidence="3">N-acetyltransferase domain-containing protein</fullName>
    </recommendedName>
</protein>
<organism evidence="4 5">
    <name type="scientific">Roseivirga seohaensis subsp. aquiponti</name>
    <dbReference type="NCBI Taxonomy" id="1566026"/>
    <lineage>
        <taxon>Bacteria</taxon>
        <taxon>Pseudomonadati</taxon>
        <taxon>Bacteroidota</taxon>
        <taxon>Cytophagia</taxon>
        <taxon>Cytophagales</taxon>
        <taxon>Roseivirgaceae</taxon>
        <taxon>Roseivirga</taxon>
    </lineage>
</organism>
<proteinExistence type="predicted"/>
<evidence type="ECO:0000313" key="5">
    <source>
        <dbReference type="Proteomes" id="UP000036908"/>
    </source>
</evidence>
<sequence>MNSTKVFKAQIEEIDILNRISFASKQHWGYPEEWMELWKEDLLLTEHDFEVQQIYKLVLEKMIIGFCAIQELDEAYDVTNLWIAPSHIGHGFGKQLLSFCIEKVVRNDKPIIVEADPNAEAFYASQGFVTYGQKESLPKGRFLPVMKKTLSHN</sequence>
<dbReference type="Pfam" id="PF13673">
    <property type="entry name" value="Acetyltransf_10"/>
    <property type="match status" value="1"/>
</dbReference>
<dbReference type="PATRIC" id="fig|1566026.4.peg.1209"/>
<dbReference type="Gene3D" id="3.40.630.30">
    <property type="match status" value="1"/>
</dbReference>
<dbReference type="PROSITE" id="PS51186">
    <property type="entry name" value="GNAT"/>
    <property type="match status" value="1"/>
</dbReference>
<accession>A0A0L8AHS8</accession>
<dbReference type="RefSeq" id="WP_053224462.1">
    <property type="nucleotide sequence ID" value="NZ_JSVA01000017.1"/>
</dbReference>
<dbReference type="Proteomes" id="UP000036908">
    <property type="component" value="Unassembled WGS sequence"/>
</dbReference>
<dbReference type="PANTHER" id="PTHR43800:SF1">
    <property type="entry name" value="PEPTIDYL-LYSINE N-ACETYLTRANSFERASE YJAB"/>
    <property type="match status" value="1"/>
</dbReference>
<evidence type="ECO:0000313" key="4">
    <source>
        <dbReference type="EMBL" id="KOF01943.1"/>
    </source>
</evidence>
<name>A0A0L8AHS8_9BACT</name>
<dbReference type="SUPFAM" id="SSF55729">
    <property type="entry name" value="Acyl-CoA N-acyltransferases (Nat)"/>
    <property type="match status" value="1"/>
</dbReference>
<dbReference type="EMBL" id="JSVA01000017">
    <property type="protein sequence ID" value="KOF01943.1"/>
    <property type="molecule type" value="Genomic_DNA"/>
</dbReference>
<dbReference type="CDD" id="cd04301">
    <property type="entry name" value="NAT_SF"/>
    <property type="match status" value="1"/>
</dbReference>
<dbReference type="OrthoDB" id="9789605at2"/>
<keyword evidence="2" id="KW-0012">Acyltransferase</keyword>
<dbReference type="AlphaFoldDB" id="A0A0L8AHS8"/>
<gene>
    <name evidence="4" type="ORF">OB69_14490</name>
</gene>
<evidence type="ECO:0000256" key="1">
    <source>
        <dbReference type="ARBA" id="ARBA00022679"/>
    </source>
</evidence>
<evidence type="ECO:0000256" key="2">
    <source>
        <dbReference type="ARBA" id="ARBA00023315"/>
    </source>
</evidence>
<comment type="caution">
    <text evidence="4">The sequence shown here is derived from an EMBL/GenBank/DDBJ whole genome shotgun (WGS) entry which is preliminary data.</text>
</comment>
<dbReference type="InterPro" id="IPR016181">
    <property type="entry name" value="Acyl_CoA_acyltransferase"/>
</dbReference>
<keyword evidence="5" id="KW-1185">Reference proteome</keyword>
<feature type="domain" description="N-acetyltransferase" evidence="3">
    <location>
        <begin position="1"/>
        <end position="151"/>
    </location>
</feature>
<dbReference type="PANTHER" id="PTHR43800">
    <property type="entry name" value="PEPTIDYL-LYSINE N-ACETYLTRANSFERASE YJAB"/>
    <property type="match status" value="1"/>
</dbReference>
<keyword evidence="1" id="KW-0808">Transferase</keyword>
<reference evidence="5" key="1">
    <citation type="submission" date="2014-11" db="EMBL/GenBank/DDBJ databases">
        <title>Genome sequencing of Roseivirga sp. D-25.</title>
        <authorList>
            <person name="Selvaratnam C."/>
            <person name="Thevarajoo S."/>
            <person name="Goh K.M."/>
            <person name="Eee R."/>
            <person name="Chan K.-G."/>
            <person name="Chong C.S."/>
        </authorList>
    </citation>
    <scope>NUCLEOTIDE SEQUENCE [LARGE SCALE GENOMIC DNA]</scope>
    <source>
        <strain evidence="5">D-25</strain>
    </source>
</reference>
<dbReference type="GO" id="GO:0016747">
    <property type="term" value="F:acyltransferase activity, transferring groups other than amino-acyl groups"/>
    <property type="evidence" value="ECO:0007669"/>
    <property type="project" value="InterPro"/>
</dbReference>